<evidence type="ECO:0000256" key="6">
    <source>
        <dbReference type="HAMAP-Rule" id="MF_00073"/>
    </source>
</evidence>
<evidence type="ECO:0000256" key="3">
    <source>
        <dbReference type="ARBA" id="ARBA00022884"/>
    </source>
</evidence>
<dbReference type="RefSeq" id="WP_154543807.1">
    <property type="nucleotide sequence ID" value="NZ_VULO01000004.1"/>
</dbReference>
<comment type="caution">
    <text evidence="8">The sequence shown here is derived from an EMBL/GenBank/DDBJ whole genome shotgun (WGS) entry which is preliminary data.</text>
</comment>
<dbReference type="Proteomes" id="UP000470875">
    <property type="component" value="Unassembled WGS sequence"/>
</dbReference>
<dbReference type="InterPro" id="IPR035926">
    <property type="entry name" value="NusB-like_sf"/>
</dbReference>
<dbReference type="NCBIfam" id="TIGR01951">
    <property type="entry name" value="nusB"/>
    <property type="match status" value="1"/>
</dbReference>
<comment type="similarity">
    <text evidence="1 6">Belongs to the NusB family.</text>
</comment>
<evidence type="ECO:0000313" key="9">
    <source>
        <dbReference type="Proteomes" id="UP000470875"/>
    </source>
</evidence>
<evidence type="ECO:0000259" key="7">
    <source>
        <dbReference type="Pfam" id="PF01029"/>
    </source>
</evidence>
<evidence type="ECO:0000256" key="5">
    <source>
        <dbReference type="ARBA" id="ARBA00023163"/>
    </source>
</evidence>
<keyword evidence="9" id="KW-1185">Reference proteome</keyword>
<keyword evidence="4 6" id="KW-0805">Transcription regulation</keyword>
<evidence type="ECO:0000313" key="8">
    <source>
        <dbReference type="EMBL" id="MSS83918.1"/>
    </source>
</evidence>
<dbReference type="InterPro" id="IPR011605">
    <property type="entry name" value="NusB_fam"/>
</dbReference>
<protein>
    <recommendedName>
        <fullName evidence="6">Transcription antitermination protein NusB</fullName>
    </recommendedName>
    <alternativeName>
        <fullName evidence="6">Antitermination factor NusB</fullName>
    </alternativeName>
</protein>
<dbReference type="EMBL" id="VULO01000004">
    <property type="protein sequence ID" value="MSS83918.1"/>
    <property type="molecule type" value="Genomic_DNA"/>
</dbReference>
<sequence length="181" mass="19641">MTKVPRREGFTARTKARKRAADILFEAQTRGMTRSPRALIDLLDQRRLVSAAQTPLPTYAAQIVEGVASQLGKIDSLINARQRHGGLDRLPGVDLAIMRVAVWEMLANPDVDPVIAIDEAVAIAKAISTAQSPATVNAILDGIRHDIADGSIVDDINSSMASSTEQIDVDQEELDLLLDEY</sequence>
<keyword evidence="3 6" id="KW-0694">RNA-binding</keyword>
<comment type="function">
    <text evidence="6">Involved in transcription antitermination. Required for transcription of ribosomal RNA (rRNA) genes. Binds specifically to the boxA antiterminator sequence of the ribosomal RNA (rrn) operons.</text>
</comment>
<evidence type="ECO:0000256" key="1">
    <source>
        <dbReference type="ARBA" id="ARBA00005952"/>
    </source>
</evidence>
<feature type="domain" description="NusB/RsmB/TIM44" evidence="7">
    <location>
        <begin position="15"/>
        <end position="143"/>
    </location>
</feature>
<dbReference type="HAMAP" id="MF_00073">
    <property type="entry name" value="NusB"/>
    <property type="match status" value="1"/>
</dbReference>
<accession>A0A6N7W6Y3</accession>
<dbReference type="PANTHER" id="PTHR11078:SF3">
    <property type="entry name" value="ANTITERMINATION NUSB DOMAIN-CONTAINING PROTEIN"/>
    <property type="match status" value="1"/>
</dbReference>
<reference evidence="8 9" key="1">
    <citation type="submission" date="2019-08" db="EMBL/GenBank/DDBJ databases">
        <title>In-depth cultivation of the pig gut microbiome towards novel bacterial diversity and tailored functional studies.</title>
        <authorList>
            <person name="Wylensek D."/>
            <person name="Hitch T.C.A."/>
            <person name="Clavel T."/>
        </authorList>
    </citation>
    <scope>NUCLEOTIDE SEQUENCE [LARGE SCALE GENOMIC DNA]</scope>
    <source>
        <strain evidence="8 9">WB03_NA08</strain>
    </source>
</reference>
<keyword evidence="2 6" id="KW-0889">Transcription antitermination</keyword>
<gene>
    <name evidence="6 8" type="primary">nusB</name>
    <name evidence="8" type="ORF">FYJ24_03895</name>
</gene>
<keyword evidence="5 6" id="KW-0804">Transcription</keyword>
<name>A0A6N7W6Y3_9ACTO</name>
<organism evidence="8 9">
    <name type="scientific">Scrofimicrobium canadense</name>
    <dbReference type="NCBI Taxonomy" id="2652290"/>
    <lineage>
        <taxon>Bacteria</taxon>
        <taxon>Bacillati</taxon>
        <taxon>Actinomycetota</taxon>
        <taxon>Actinomycetes</taxon>
        <taxon>Actinomycetales</taxon>
        <taxon>Actinomycetaceae</taxon>
        <taxon>Scrofimicrobium</taxon>
    </lineage>
</organism>
<dbReference type="SUPFAM" id="SSF48013">
    <property type="entry name" value="NusB-like"/>
    <property type="match status" value="1"/>
</dbReference>
<evidence type="ECO:0000256" key="4">
    <source>
        <dbReference type="ARBA" id="ARBA00023015"/>
    </source>
</evidence>
<proteinExistence type="inferred from homology"/>
<dbReference type="GO" id="GO:0003723">
    <property type="term" value="F:RNA binding"/>
    <property type="evidence" value="ECO:0007669"/>
    <property type="project" value="UniProtKB-UniRule"/>
</dbReference>
<dbReference type="PANTHER" id="PTHR11078">
    <property type="entry name" value="N UTILIZATION SUBSTANCE PROTEIN B-RELATED"/>
    <property type="match status" value="1"/>
</dbReference>
<evidence type="ECO:0000256" key="2">
    <source>
        <dbReference type="ARBA" id="ARBA00022814"/>
    </source>
</evidence>
<dbReference type="AlphaFoldDB" id="A0A6N7W6Y3"/>
<dbReference type="GO" id="GO:0031564">
    <property type="term" value="P:transcription antitermination"/>
    <property type="evidence" value="ECO:0007669"/>
    <property type="project" value="UniProtKB-KW"/>
</dbReference>
<dbReference type="Pfam" id="PF01029">
    <property type="entry name" value="NusB"/>
    <property type="match status" value="1"/>
</dbReference>
<dbReference type="Gene3D" id="1.10.940.10">
    <property type="entry name" value="NusB-like"/>
    <property type="match status" value="1"/>
</dbReference>
<dbReference type="GO" id="GO:0005829">
    <property type="term" value="C:cytosol"/>
    <property type="evidence" value="ECO:0007669"/>
    <property type="project" value="TreeGrafter"/>
</dbReference>
<dbReference type="GO" id="GO:0006353">
    <property type="term" value="P:DNA-templated transcription termination"/>
    <property type="evidence" value="ECO:0007669"/>
    <property type="project" value="UniProtKB-UniRule"/>
</dbReference>
<dbReference type="InterPro" id="IPR006027">
    <property type="entry name" value="NusB_RsmB_TIM44"/>
</dbReference>